<dbReference type="EMBL" id="NHTK01006118">
    <property type="protein sequence ID" value="PPQ63573.1"/>
    <property type="molecule type" value="Genomic_DNA"/>
</dbReference>
<feature type="transmembrane region" description="Helical" evidence="2">
    <location>
        <begin position="6"/>
        <end position="29"/>
    </location>
</feature>
<evidence type="ECO:0000256" key="1">
    <source>
        <dbReference type="SAM" id="MobiDB-lite"/>
    </source>
</evidence>
<dbReference type="Proteomes" id="UP000284842">
    <property type="component" value="Unassembled WGS sequence"/>
</dbReference>
<comment type="caution">
    <text evidence="3">The sequence shown here is derived from an EMBL/GenBank/DDBJ whole genome shotgun (WGS) entry which is preliminary data.</text>
</comment>
<feature type="transmembrane region" description="Helical" evidence="2">
    <location>
        <begin position="137"/>
        <end position="158"/>
    </location>
</feature>
<keyword evidence="2" id="KW-0812">Transmembrane</keyword>
<name>A0A409V9W3_9AGAR</name>
<gene>
    <name evidence="3" type="ORF">CVT24_004870</name>
</gene>
<dbReference type="InParanoid" id="A0A409V9W3"/>
<evidence type="ECO:0000313" key="3">
    <source>
        <dbReference type="EMBL" id="PPQ63573.1"/>
    </source>
</evidence>
<feature type="region of interest" description="Disordered" evidence="1">
    <location>
        <begin position="194"/>
        <end position="232"/>
    </location>
</feature>
<feature type="compositionally biased region" description="Polar residues" evidence="1">
    <location>
        <begin position="215"/>
        <end position="232"/>
    </location>
</feature>
<dbReference type="STRING" id="181874.A0A409V9W3"/>
<dbReference type="OrthoDB" id="60858at2759"/>
<sequence>MAPKQYTWIALWFMCTAPLILWDASYVLMRPRSMEGGDLRWFWSGFELYERIDNVYSVQGYHNKAGFAPAAAVSNLIETSLNAAYLYTVYISPRNIAPLFGFSGAGLTLSKTTLWVLQEHFCGRCSHLGNPNFAEIFKFWIAPNVVWFAFCSLIVVTLGRDIAASLNKPPINKAHYEDKANLPPQSNLKDKADELLAPQNNNSNDVGENIAMSKGKTSMITSERPTTLSKLR</sequence>
<proteinExistence type="predicted"/>
<organism evidence="3 4">
    <name type="scientific">Panaeolus cyanescens</name>
    <dbReference type="NCBI Taxonomy" id="181874"/>
    <lineage>
        <taxon>Eukaryota</taxon>
        <taxon>Fungi</taxon>
        <taxon>Dikarya</taxon>
        <taxon>Basidiomycota</taxon>
        <taxon>Agaricomycotina</taxon>
        <taxon>Agaricomycetes</taxon>
        <taxon>Agaricomycetidae</taxon>
        <taxon>Agaricales</taxon>
        <taxon>Agaricineae</taxon>
        <taxon>Galeropsidaceae</taxon>
        <taxon>Panaeolus</taxon>
    </lineage>
</organism>
<accession>A0A409V9W3</accession>
<keyword evidence="4" id="KW-1185">Reference proteome</keyword>
<evidence type="ECO:0008006" key="5">
    <source>
        <dbReference type="Google" id="ProtNLM"/>
    </source>
</evidence>
<protein>
    <recommendedName>
        <fullName evidence="5">EXPERA domain-containing protein</fullName>
    </recommendedName>
</protein>
<dbReference type="AlphaFoldDB" id="A0A409V9W3"/>
<evidence type="ECO:0000313" key="4">
    <source>
        <dbReference type="Proteomes" id="UP000284842"/>
    </source>
</evidence>
<dbReference type="PANTHER" id="PTHR37919:SF2">
    <property type="entry name" value="EXPERA DOMAIN-CONTAINING PROTEIN"/>
    <property type="match status" value="1"/>
</dbReference>
<dbReference type="PANTHER" id="PTHR37919">
    <property type="entry name" value="PROTEIN CBG05606"/>
    <property type="match status" value="1"/>
</dbReference>
<keyword evidence="2" id="KW-0472">Membrane</keyword>
<reference evidence="3 4" key="1">
    <citation type="journal article" date="2018" name="Evol. Lett.">
        <title>Horizontal gene cluster transfer increased hallucinogenic mushroom diversity.</title>
        <authorList>
            <person name="Reynolds H.T."/>
            <person name="Vijayakumar V."/>
            <person name="Gluck-Thaler E."/>
            <person name="Korotkin H.B."/>
            <person name="Matheny P.B."/>
            <person name="Slot J.C."/>
        </authorList>
    </citation>
    <scope>NUCLEOTIDE SEQUENCE [LARGE SCALE GENOMIC DNA]</scope>
    <source>
        <strain evidence="3 4">2629</strain>
    </source>
</reference>
<keyword evidence="2" id="KW-1133">Transmembrane helix</keyword>
<evidence type="ECO:0000256" key="2">
    <source>
        <dbReference type="SAM" id="Phobius"/>
    </source>
</evidence>